<name>A0A6C0K2Y9_9ZZZZ</name>
<accession>A0A6C0K2Y9</accession>
<organism evidence="1">
    <name type="scientific">viral metagenome</name>
    <dbReference type="NCBI Taxonomy" id="1070528"/>
    <lineage>
        <taxon>unclassified sequences</taxon>
        <taxon>metagenomes</taxon>
        <taxon>organismal metagenomes</taxon>
    </lineage>
</organism>
<reference evidence="1" key="1">
    <citation type="journal article" date="2020" name="Nature">
        <title>Giant virus diversity and host interactions through global metagenomics.</title>
        <authorList>
            <person name="Schulz F."/>
            <person name="Roux S."/>
            <person name="Paez-Espino D."/>
            <person name="Jungbluth S."/>
            <person name="Walsh D.A."/>
            <person name="Denef V.J."/>
            <person name="McMahon K.D."/>
            <person name="Konstantinidis K.T."/>
            <person name="Eloe-Fadrosh E.A."/>
            <person name="Kyrpides N.C."/>
            <person name="Woyke T."/>
        </authorList>
    </citation>
    <scope>NUCLEOTIDE SEQUENCE</scope>
    <source>
        <strain evidence="1">GVMAG-S-1101169-75</strain>
    </source>
</reference>
<evidence type="ECO:0000313" key="1">
    <source>
        <dbReference type="EMBL" id="QHU11456.1"/>
    </source>
</evidence>
<sequence>MALFVGGGLPMSAVHCLWSLSHFNVIMIFLFEDHEKKITIPLQVHSDRCLFSTTIQASCCGNEDGRYSNLFYYNTTTTTTSTSSSSSSINALNPTSIFKITSSSSSIFASKTTIATARTRTTIITSSDCNRFSSTTL</sequence>
<dbReference type="EMBL" id="MN740785">
    <property type="protein sequence ID" value="QHU11456.1"/>
    <property type="molecule type" value="Genomic_DNA"/>
</dbReference>
<protein>
    <submittedName>
        <fullName evidence="1">Uncharacterized protein</fullName>
    </submittedName>
</protein>
<dbReference type="AlphaFoldDB" id="A0A6C0K2Y9"/>
<proteinExistence type="predicted"/>